<dbReference type="PANTHER" id="PTHR35218:SF8">
    <property type="entry name" value="ENDONUCLEASE_EXONUCLEASE_PHOSPHATASE"/>
    <property type="match status" value="1"/>
</dbReference>
<accession>A0A1S4AL92</accession>
<proteinExistence type="predicted"/>
<dbReference type="OMA" id="HARSILW"/>
<dbReference type="Gene3D" id="3.60.10.10">
    <property type="entry name" value="Endonuclease/exonuclease/phosphatase"/>
    <property type="match status" value="1"/>
</dbReference>
<gene>
    <name evidence="3" type="primary">LOC107798969</name>
</gene>
<dbReference type="SUPFAM" id="SSF56219">
    <property type="entry name" value="DNase I-like"/>
    <property type="match status" value="1"/>
</dbReference>
<dbReference type="PANTHER" id="PTHR35218">
    <property type="entry name" value="RNASE H DOMAIN-CONTAINING PROTEIN"/>
    <property type="match status" value="1"/>
</dbReference>
<reference evidence="2" key="1">
    <citation type="journal article" date="2014" name="Nat. Commun.">
        <title>The tobacco genome sequence and its comparison with those of tomato and potato.</title>
        <authorList>
            <person name="Sierro N."/>
            <person name="Battey J.N."/>
            <person name="Ouadi S."/>
            <person name="Bakaher N."/>
            <person name="Bovet L."/>
            <person name="Willig A."/>
            <person name="Goepfert S."/>
            <person name="Peitsch M.C."/>
            <person name="Ivanov N.V."/>
        </authorList>
    </citation>
    <scope>NUCLEOTIDE SEQUENCE [LARGE SCALE GENOMIC DNA]</scope>
</reference>
<dbReference type="KEGG" id="nta:107798969"/>
<reference evidence="3" key="2">
    <citation type="submission" date="2025-08" db="UniProtKB">
        <authorList>
            <consortium name="RefSeq"/>
        </authorList>
    </citation>
    <scope>IDENTIFICATION</scope>
    <source>
        <tissue evidence="3">Leaf</tissue>
    </source>
</reference>
<evidence type="ECO:0000313" key="3">
    <source>
        <dbReference type="RefSeq" id="XP_016477492.1"/>
    </source>
</evidence>
<dbReference type="InterPro" id="IPR005135">
    <property type="entry name" value="Endo/exonuclease/phosphatase"/>
</dbReference>
<name>A0A1S4AL92_TOBAC</name>
<dbReference type="RefSeq" id="XP_016477492.1">
    <property type="nucleotide sequence ID" value="XM_016622006.1"/>
</dbReference>
<evidence type="ECO:0000313" key="2">
    <source>
        <dbReference type="Proteomes" id="UP000790787"/>
    </source>
</evidence>
<organism evidence="2 3">
    <name type="scientific">Nicotiana tabacum</name>
    <name type="common">Common tobacco</name>
    <dbReference type="NCBI Taxonomy" id="4097"/>
    <lineage>
        <taxon>Eukaryota</taxon>
        <taxon>Viridiplantae</taxon>
        <taxon>Streptophyta</taxon>
        <taxon>Embryophyta</taxon>
        <taxon>Tracheophyta</taxon>
        <taxon>Spermatophyta</taxon>
        <taxon>Magnoliopsida</taxon>
        <taxon>eudicotyledons</taxon>
        <taxon>Gunneridae</taxon>
        <taxon>Pentapetalae</taxon>
        <taxon>asterids</taxon>
        <taxon>lamiids</taxon>
        <taxon>Solanales</taxon>
        <taxon>Solanaceae</taxon>
        <taxon>Nicotianoideae</taxon>
        <taxon>Nicotianeae</taxon>
        <taxon>Nicotiana</taxon>
    </lineage>
</organism>
<dbReference type="OrthoDB" id="1227454at2759"/>
<dbReference type="Proteomes" id="UP000790787">
    <property type="component" value="Chromosome 3"/>
</dbReference>
<dbReference type="GO" id="GO:0003824">
    <property type="term" value="F:catalytic activity"/>
    <property type="evidence" value="ECO:0007669"/>
    <property type="project" value="InterPro"/>
</dbReference>
<dbReference type="GeneID" id="107798969"/>
<keyword evidence="2" id="KW-1185">Reference proteome</keyword>
<dbReference type="InterPro" id="IPR036691">
    <property type="entry name" value="Endo/exonu/phosph_ase_sf"/>
</dbReference>
<feature type="domain" description="Endonuclease/exonuclease/phosphatase" evidence="1">
    <location>
        <begin position="8"/>
        <end position="160"/>
    </location>
</feature>
<dbReference type="AlphaFoldDB" id="A0A1S4AL92"/>
<protein>
    <submittedName>
        <fullName evidence="3">Uncharacterized protein LOC107798969</fullName>
    </submittedName>
</protein>
<dbReference type="PaxDb" id="4097-A0A1S4AL92"/>
<evidence type="ECO:0000259" key="1">
    <source>
        <dbReference type="Pfam" id="PF03372"/>
    </source>
</evidence>
<dbReference type="Pfam" id="PF03372">
    <property type="entry name" value="Exo_endo_phos"/>
    <property type="match status" value="1"/>
</dbReference>
<sequence length="172" mass="19622">MLNYHKSSIVALLETHMQDHAYLKDEFGFSNLAQSPAQGISGGIALLWKEKDIKLEQVAVTNQEIHSIVQVHPNTSTWLLSIVYAKNDLHARSILWDNLRSIYDQIKLPWLIGGDFNEITASNEKYGGLSINNNRTDHFIKCINYCNLVDLGYTGSKYTWSNNQRLANRILE</sequence>